<evidence type="ECO:0000313" key="16">
    <source>
        <dbReference type="EMBL" id="TDK59653.1"/>
    </source>
</evidence>
<dbReference type="GO" id="GO:0006826">
    <property type="term" value="P:iron ion transport"/>
    <property type="evidence" value="ECO:0007669"/>
    <property type="project" value="UniProtKB-KW"/>
</dbReference>
<name>A0A4R5VNJ8_9BURK</name>
<evidence type="ECO:0000256" key="13">
    <source>
        <dbReference type="SAM" id="SignalP"/>
    </source>
</evidence>
<evidence type="ECO:0000313" key="17">
    <source>
        <dbReference type="Proteomes" id="UP000294829"/>
    </source>
</evidence>
<dbReference type="Pfam" id="PF00593">
    <property type="entry name" value="TonB_dep_Rec_b-barrel"/>
    <property type="match status" value="1"/>
</dbReference>
<accession>A0A4R5VNJ8</accession>
<evidence type="ECO:0000259" key="15">
    <source>
        <dbReference type="Pfam" id="PF07715"/>
    </source>
</evidence>
<dbReference type="EMBL" id="SMYL01000020">
    <property type="protein sequence ID" value="TDK59653.1"/>
    <property type="molecule type" value="Genomic_DNA"/>
</dbReference>
<dbReference type="GO" id="GO:0009279">
    <property type="term" value="C:cell outer membrane"/>
    <property type="evidence" value="ECO:0007669"/>
    <property type="project" value="UniProtKB-SubCell"/>
</dbReference>
<evidence type="ECO:0000256" key="9">
    <source>
        <dbReference type="ARBA" id="ARBA00023136"/>
    </source>
</evidence>
<dbReference type="PROSITE" id="PS52016">
    <property type="entry name" value="TONB_DEPENDENT_REC_3"/>
    <property type="match status" value="1"/>
</dbReference>
<evidence type="ECO:0000256" key="11">
    <source>
        <dbReference type="PROSITE-ProRule" id="PRU01360"/>
    </source>
</evidence>
<evidence type="ECO:0000256" key="7">
    <source>
        <dbReference type="ARBA" id="ARBA00023065"/>
    </source>
</evidence>
<evidence type="ECO:0000256" key="6">
    <source>
        <dbReference type="ARBA" id="ARBA00023004"/>
    </source>
</evidence>
<organism evidence="16 17">
    <name type="scientific">Sapientia aquatica</name>
    <dbReference type="NCBI Taxonomy" id="1549640"/>
    <lineage>
        <taxon>Bacteria</taxon>
        <taxon>Pseudomonadati</taxon>
        <taxon>Pseudomonadota</taxon>
        <taxon>Betaproteobacteria</taxon>
        <taxon>Burkholderiales</taxon>
        <taxon>Oxalobacteraceae</taxon>
        <taxon>Sapientia</taxon>
    </lineage>
</organism>
<keyword evidence="13" id="KW-0732">Signal</keyword>
<evidence type="ECO:0000256" key="10">
    <source>
        <dbReference type="ARBA" id="ARBA00023237"/>
    </source>
</evidence>
<keyword evidence="4" id="KW-0410">Iron transport</keyword>
<comment type="similarity">
    <text evidence="11 12">Belongs to the TonB-dependent receptor family.</text>
</comment>
<evidence type="ECO:0000256" key="1">
    <source>
        <dbReference type="ARBA" id="ARBA00004571"/>
    </source>
</evidence>
<feature type="signal peptide" evidence="13">
    <location>
        <begin position="1"/>
        <end position="28"/>
    </location>
</feature>
<keyword evidence="2 11" id="KW-0813">Transport</keyword>
<keyword evidence="3 11" id="KW-1134">Transmembrane beta strand</keyword>
<gene>
    <name evidence="16" type="ORF">E2I14_18580</name>
</gene>
<dbReference type="Proteomes" id="UP000294829">
    <property type="component" value="Unassembled WGS sequence"/>
</dbReference>
<proteinExistence type="inferred from homology"/>
<keyword evidence="9 11" id="KW-0472">Membrane</keyword>
<keyword evidence="6" id="KW-0408">Iron</keyword>
<evidence type="ECO:0000256" key="12">
    <source>
        <dbReference type="RuleBase" id="RU003357"/>
    </source>
</evidence>
<evidence type="ECO:0000256" key="4">
    <source>
        <dbReference type="ARBA" id="ARBA00022496"/>
    </source>
</evidence>
<keyword evidence="5 11" id="KW-0812">Transmembrane</keyword>
<feature type="chain" id="PRO_5020587073" evidence="13">
    <location>
        <begin position="29"/>
        <end position="806"/>
    </location>
</feature>
<dbReference type="AlphaFoldDB" id="A0A4R5VNJ8"/>
<protein>
    <submittedName>
        <fullName evidence="16">TonB-dependent receptor</fullName>
    </submittedName>
</protein>
<keyword evidence="7" id="KW-0406">Ion transport</keyword>
<evidence type="ECO:0000259" key="14">
    <source>
        <dbReference type="Pfam" id="PF00593"/>
    </source>
</evidence>
<evidence type="ECO:0000256" key="5">
    <source>
        <dbReference type="ARBA" id="ARBA00022692"/>
    </source>
</evidence>
<dbReference type="PANTHER" id="PTHR32552:SF81">
    <property type="entry name" value="TONB-DEPENDENT OUTER MEMBRANE RECEPTOR"/>
    <property type="match status" value="1"/>
</dbReference>
<dbReference type="OrthoDB" id="8538693at2"/>
<comment type="caution">
    <text evidence="16">The sequence shown here is derived from an EMBL/GenBank/DDBJ whole genome shotgun (WGS) entry which is preliminary data.</text>
</comment>
<dbReference type="InterPro" id="IPR012910">
    <property type="entry name" value="Plug_dom"/>
</dbReference>
<keyword evidence="16" id="KW-0675">Receptor</keyword>
<reference evidence="16 17" key="1">
    <citation type="submission" date="2019-03" db="EMBL/GenBank/DDBJ databases">
        <title>Sapientia aquatica gen. nov., sp. nov., isolated from a crater lake.</title>
        <authorList>
            <person name="Felfoldi T."/>
            <person name="Szabo A."/>
            <person name="Toth E."/>
            <person name="Schumann P."/>
            <person name="Keki Z."/>
            <person name="Marialigeti K."/>
            <person name="Mathe I."/>
        </authorList>
    </citation>
    <scope>NUCLEOTIDE SEQUENCE [LARGE SCALE GENOMIC DNA]</scope>
    <source>
        <strain evidence="16 17">SA-152</strain>
    </source>
</reference>
<keyword evidence="10 11" id="KW-0998">Cell outer membrane</keyword>
<dbReference type="PANTHER" id="PTHR32552">
    <property type="entry name" value="FERRICHROME IRON RECEPTOR-RELATED"/>
    <property type="match status" value="1"/>
</dbReference>
<dbReference type="RefSeq" id="WP_133331338.1">
    <property type="nucleotide sequence ID" value="NZ_SMYL01000020.1"/>
</dbReference>
<sequence length="806" mass="86176">MNRHNKSIRSTVSLLAVASTFIATVSRAQETPLAPSKDANSAPASKVTFEKSGEIQSVVVTAQKRKEDASKVPISISVIGGEELAAQHIGDYADITRAIPNVSFSGGGGGGDAGDGPGLSNIEIRGISSSAGSATVGIYQDDISMTVSNQYSMGSAEPKFFDLDRVEVLRGPQGTLYGASSMGGTIKFITNQPDLKERETTIYTEASSIKGGGVGYNANAVFNQPLIPGELALRFGVSGEHQGGFINLVNGTGAVTESGINWQDAGVVRFAMKWAPSKELTLTPSVFYQKVKTGDTDVSYSQLITNNQPTGIALPNYQISKMVREPGMDELLVPSLTVNYEMGFGDLTSVSSFFKRNFQRHQDGSFTNSNVLGNNYIIGNPALASAIAVLPSVVKLENQIQQYSQEVRIASKPYQAGGSPVTWLVGGYVSSEHTNIFENDPILGINSTFAQYGASPTDPNVLVSALPVGFPGDNTFHGEYKVLDTQQSLFGEMNYYFEPTLHATAGLRYLHAAQTYDTSQSLYFSGSYPPSEVKSSGTKATPKVSLTWEVSPTDSLFASAAEGFRVGGANPPIPVSVCKLTQPSPISYKSDSLWSYEVGDKSRFLNNTVALNASAFYVKWKSMQQNITLACNFNYDINVGDATSYGGEIELKVKPVKSILLGLSGGVTHAVLDNSNAANAGLYGAVKGESIPGVPKFNAVLTAQYDFNLGEDAYGFVRGAARWVGSSHGGFALLPNGGVDPDYIRPAYNTFDASTGISWNNWDATLFVKNLLNNDKVIQRPIVQSTLGEVYRIEPRIIGVSLSTKF</sequence>
<feature type="domain" description="TonB-dependent receptor-like beta-barrel" evidence="14">
    <location>
        <begin position="337"/>
        <end position="771"/>
    </location>
</feature>
<dbReference type="InterPro" id="IPR000531">
    <property type="entry name" value="Beta-barrel_TonB"/>
</dbReference>
<evidence type="ECO:0000256" key="2">
    <source>
        <dbReference type="ARBA" id="ARBA00022448"/>
    </source>
</evidence>
<dbReference type="SUPFAM" id="SSF56935">
    <property type="entry name" value="Porins"/>
    <property type="match status" value="1"/>
</dbReference>
<feature type="domain" description="TonB-dependent receptor plug" evidence="15">
    <location>
        <begin position="69"/>
        <end position="185"/>
    </location>
</feature>
<dbReference type="Pfam" id="PF07715">
    <property type="entry name" value="Plug"/>
    <property type="match status" value="1"/>
</dbReference>
<keyword evidence="17" id="KW-1185">Reference proteome</keyword>
<comment type="subcellular location">
    <subcellularLocation>
        <location evidence="1 11">Cell outer membrane</location>
        <topology evidence="1 11">Multi-pass membrane protein</topology>
    </subcellularLocation>
</comment>
<evidence type="ECO:0000256" key="3">
    <source>
        <dbReference type="ARBA" id="ARBA00022452"/>
    </source>
</evidence>
<dbReference type="InterPro" id="IPR036942">
    <property type="entry name" value="Beta-barrel_TonB_sf"/>
</dbReference>
<dbReference type="Gene3D" id="2.40.170.20">
    <property type="entry name" value="TonB-dependent receptor, beta-barrel domain"/>
    <property type="match status" value="1"/>
</dbReference>
<dbReference type="InterPro" id="IPR039426">
    <property type="entry name" value="TonB-dep_rcpt-like"/>
</dbReference>
<keyword evidence="8 12" id="KW-0798">TonB box</keyword>
<evidence type="ECO:0000256" key="8">
    <source>
        <dbReference type="ARBA" id="ARBA00023077"/>
    </source>
</evidence>